<dbReference type="PANTHER" id="PTHR45674:SF4">
    <property type="entry name" value="DNA LIGASE 1"/>
    <property type="match status" value="1"/>
</dbReference>
<dbReference type="EMBL" id="BAAAPF010000208">
    <property type="protein sequence ID" value="GAA2139417.1"/>
    <property type="molecule type" value="Genomic_DNA"/>
</dbReference>
<feature type="domain" description="DNA ligase ATP-dependent C-terminal" evidence="6">
    <location>
        <begin position="229"/>
        <end position="346"/>
    </location>
</feature>
<dbReference type="NCBIfam" id="NF006078">
    <property type="entry name" value="PRK08224.1"/>
    <property type="match status" value="1"/>
</dbReference>
<comment type="catalytic activity">
    <reaction evidence="4">
        <text>ATP + (deoxyribonucleotide)n-3'-hydroxyl + 5'-phospho-(deoxyribonucleotide)m = (deoxyribonucleotide)n+m + AMP + diphosphate.</text>
        <dbReference type="EC" id="6.5.1.1"/>
    </reaction>
</comment>
<dbReference type="InterPro" id="IPR016059">
    <property type="entry name" value="DNA_ligase_ATP-dep_CS"/>
</dbReference>
<dbReference type="EC" id="6.5.1.1" evidence="2"/>
<sequence>MSESRLTVAHMDLPVMPPVKPMLAKPQKRLPPGMLYEAKWDGFRAIVFRDGSADDGIEIGSRTGKPLTRYFPELVESLKANLPERCVVDGEIVIVRGDRLDFDALTERIHPAESRVRMLAEQTPASFVAFDLLALGDDALLDTPQSERRAALLRALADAAAPVHIAPATLDLAVAEAWFDQYEGAGLDGIIAKPTGLPYRQNERVLVKVKHERTADVVLAGFRWHKSGPVVGSLLLGINDDRGVLQHVGVCAAFSMKRRAELVEELAPLRIDDPEEQARHPWADWTKEDAHESARLPGAPSRWSGQKDLSWVPLRPERVLEVAYDHMENGVRFRHTAQFRRWRPDRTPESCTYEQLEEPVKYDLNEVLTSRPQQ</sequence>
<comment type="similarity">
    <text evidence="1">Belongs to the ATP-dependent DNA ligase family.</text>
</comment>
<evidence type="ECO:0000256" key="1">
    <source>
        <dbReference type="ARBA" id="ARBA00007572"/>
    </source>
</evidence>
<dbReference type="CDD" id="cd07970">
    <property type="entry name" value="OBF_DNA_ligase_LigC"/>
    <property type="match status" value="1"/>
</dbReference>
<dbReference type="Pfam" id="PF01068">
    <property type="entry name" value="DNA_ligase_A_M"/>
    <property type="match status" value="1"/>
</dbReference>
<dbReference type="Proteomes" id="UP001500443">
    <property type="component" value="Unassembled WGS sequence"/>
</dbReference>
<reference evidence="7 8" key="1">
    <citation type="journal article" date="2019" name="Int. J. Syst. Evol. Microbiol.">
        <title>The Global Catalogue of Microorganisms (GCM) 10K type strain sequencing project: providing services to taxonomists for standard genome sequencing and annotation.</title>
        <authorList>
            <consortium name="The Broad Institute Genomics Platform"/>
            <consortium name="The Broad Institute Genome Sequencing Center for Infectious Disease"/>
            <person name="Wu L."/>
            <person name="Ma J."/>
        </authorList>
    </citation>
    <scope>NUCLEOTIDE SEQUENCE [LARGE SCALE GENOMIC DNA]</scope>
    <source>
        <strain evidence="7 8">JCM 15481</strain>
    </source>
</reference>
<evidence type="ECO:0000259" key="6">
    <source>
        <dbReference type="Pfam" id="PF04679"/>
    </source>
</evidence>
<keyword evidence="3 7" id="KW-0436">Ligase</keyword>
<dbReference type="PROSITE" id="PS00697">
    <property type="entry name" value="DNA_LIGASE_A1"/>
    <property type="match status" value="1"/>
</dbReference>
<dbReference type="Pfam" id="PF04679">
    <property type="entry name" value="DNA_ligase_A_C"/>
    <property type="match status" value="1"/>
</dbReference>
<dbReference type="InterPro" id="IPR044119">
    <property type="entry name" value="Adenylation_LigC-like"/>
</dbReference>
<feature type="domain" description="ATP-dependent DNA ligase family profile" evidence="5">
    <location>
        <begin position="21"/>
        <end position="210"/>
    </location>
</feature>
<gene>
    <name evidence="7" type="ORF">GCM10009802_49400</name>
</gene>
<dbReference type="CDD" id="cd07905">
    <property type="entry name" value="Adenylation_DNA_ligase_LigC"/>
    <property type="match status" value="1"/>
</dbReference>
<evidence type="ECO:0000313" key="8">
    <source>
        <dbReference type="Proteomes" id="UP001500443"/>
    </source>
</evidence>
<dbReference type="InterPro" id="IPR044117">
    <property type="entry name" value="OBF_LigC-like"/>
</dbReference>
<accession>A0ABN2ZAS0</accession>
<dbReference type="SUPFAM" id="SSF50249">
    <property type="entry name" value="Nucleic acid-binding proteins"/>
    <property type="match status" value="1"/>
</dbReference>
<dbReference type="GO" id="GO:0016874">
    <property type="term" value="F:ligase activity"/>
    <property type="evidence" value="ECO:0007669"/>
    <property type="project" value="UniProtKB-KW"/>
</dbReference>
<protein>
    <recommendedName>
        <fullName evidence="2">DNA ligase (ATP)</fullName>
        <ecNumber evidence="2">6.5.1.1</ecNumber>
    </recommendedName>
</protein>
<keyword evidence="8" id="KW-1185">Reference proteome</keyword>
<proteinExistence type="inferred from homology"/>
<evidence type="ECO:0000256" key="4">
    <source>
        <dbReference type="ARBA" id="ARBA00034003"/>
    </source>
</evidence>
<dbReference type="Gene3D" id="3.30.470.30">
    <property type="entry name" value="DNA ligase/mRNA capping enzyme"/>
    <property type="match status" value="1"/>
</dbReference>
<dbReference type="InterPro" id="IPR012340">
    <property type="entry name" value="NA-bd_OB-fold"/>
</dbReference>
<evidence type="ECO:0000259" key="5">
    <source>
        <dbReference type="Pfam" id="PF01068"/>
    </source>
</evidence>
<evidence type="ECO:0000256" key="2">
    <source>
        <dbReference type="ARBA" id="ARBA00012727"/>
    </source>
</evidence>
<dbReference type="InterPro" id="IPR050191">
    <property type="entry name" value="ATP-dep_DNA_ligase"/>
</dbReference>
<dbReference type="Gene3D" id="2.40.50.140">
    <property type="entry name" value="Nucleic acid-binding proteins"/>
    <property type="match status" value="1"/>
</dbReference>
<organism evidence="7 8">
    <name type="scientific">Streptomyces synnematoformans</name>
    <dbReference type="NCBI Taxonomy" id="415721"/>
    <lineage>
        <taxon>Bacteria</taxon>
        <taxon>Bacillati</taxon>
        <taxon>Actinomycetota</taxon>
        <taxon>Actinomycetes</taxon>
        <taxon>Kitasatosporales</taxon>
        <taxon>Streptomycetaceae</taxon>
        <taxon>Streptomyces</taxon>
    </lineage>
</organism>
<evidence type="ECO:0000313" key="7">
    <source>
        <dbReference type="EMBL" id="GAA2139417.1"/>
    </source>
</evidence>
<dbReference type="InterPro" id="IPR012310">
    <property type="entry name" value="DNA_ligase_ATP-dep_cent"/>
</dbReference>
<name>A0ABN2ZAS0_9ACTN</name>
<dbReference type="PANTHER" id="PTHR45674">
    <property type="entry name" value="DNA LIGASE 1/3 FAMILY MEMBER"/>
    <property type="match status" value="1"/>
</dbReference>
<dbReference type="InterPro" id="IPR012309">
    <property type="entry name" value="DNA_ligase_ATP-dep_C"/>
</dbReference>
<comment type="caution">
    <text evidence="7">The sequence shown here is derived from an EMBL/GenBank/DDBJ whole genome shotgun (WGS) entry which is preliminary data.</text>
</comment>
<evidence type="ECO:0000256" key="3">
    <source>
        <dbReference type="ARBA" id="ARBA00022598"/>
    </source>
</evidence>
<dbReference type="SUPFAM" id="SSF56091">
    <property type="entry name" value="DNA ligase/mRNA capping enzyme, catalytic domain"/>
    <property type="match status" value="1"/>
</dbReference>